<dbReference type="Gene3D" id="2.160.20.10">
    <property type="entry name" value="Single-stranded right-handed beta-helix, Pectin lyase-like"/>
    <property type="match status" value="1"/>
</dbReference>
<keyword evidence="11" id="KW-0961">Cell wall biogenesis/degradation</keyword>
<dbReference type="PANTHER" id="PTHR31884:SF9">
    <property type="entry name" value="ENDOPOLYGALACTURONASE D-RELATED"/>
    <property type="match status" value="1"/>
</dbReference>
<evidence type="ECO:0000313" key="19">
    <source>
        <dbReference type="EMBL" id="GAT53522.1"/>
    </source>
</evidence>
<dbReference type="PROSITE" id="PS51164">
    <property type="entry name" value="CBM1_2"/>
    <property type="match status" value="1"/>
</dbReference>
<feature type="region of interest" description="Disordered" evidence="16">
    <location>
        <begin position="57"/>
        <end position="100"/>
    </location>
</feature>
<dbReference type="SMART" id="SM00236">
    <property type="entry name" value="fCBD"/>
    <property type="match status" value="1"/>
</dbReference>
<dbReference type="Gene3D" id="3.80.10.10">
    <property type="entry name" value="Ribonuclease Inhibitor"/>
    <property type="match status" value="1"/>
</dbReference>
<feature type="domain" description="CBM1" evidence="18">
    <location>
        <begin position="20"/>
        <end position="56"/>
    </location>
</feature>
<keyword evidence="8" id="KW-1015">Disulfide bond</keyword>
<dbReference type="PANTHER" id="PTHR31884">
    <property type="entry name" value="POLYGALACTURONASE"/>
    <property type="match status" value="1"/>
</dbReference>
<evidence type="ECO:0000313" key="20">
    <source>
        <dbReference type="Proteomes" id="UP000815677"/>
    </source>
</evidence>
<keyword evidence="6" id="KW-0677">Repeat</keyword>
<evidence type="ECO:0000256" key="1">
    <source>
        <dbReference type="ARBA" id="ARBA00004613"/>
    </source>
</evidence>
<dbReference type="EC" id="3.2.1.15" evidence="3"/>
<evidence type="ECO:0000256" key="14">
    <source>
        <dbReference type="PROSITE-ProRule" id="PRU10052"/>
    </source>
</evidence>
<keyword evidence="10 15" id="KW-0326">Glycosidase</keyword>
<dbReference type="InterPro" id="IPR012334">
    <property type="entry name" value="Pectin_lyas_fold"/>
</dbReference>
<dbReference type="SUPFAM" id="SSF52047">
    <property type="entry name" value="RNI-like"/>
    <property type="match status" value="1"/>
</dbReference>
<comment type="similarity">
    <text evidence="2 15">Belongs to the glycosyl hydrolase 28 family.</text>
</comment>
<feature type="signal peptide" evidence="17">
    <location>
        <begin position="1"/>
        <end position="20"/>
    </location>
</feature>
<comment type="catalytic activity">
    <reaction evidence="12">
        <text>(1,4-alpha-D-galacturonosyl)n+m + H2O = (1,4-alpha-D-galacturonosyl)n + (1,4-alpha-D-galacturonosyl)m.</text>
        <dbReference type="EC" id="3.2.1.15"/>
    </reaction>
</comment>
<evidence type="ECO:0000256" key="6">
    <source>
        <dbReference type="ARBA" id="ARBA00022737"/>
    </source>
</evidence>
<dbReference type="SMART" id="SM00710">
    <property type="entry name" value="PbH1"/>
    <property type="match status" value="6"/>
</dbReference>
<feature type="chain" id="PRO_5045592626" description="endo-polygalacturonase" evidence="17">
    <location>
        <begin position="21"/>
        <end position="1191"/>
    </location>
</feature>
<dbReference type="InterPro" id="IPR006626">
    <property type="entry name" value="PbH1"/>
</dbReference>
<dbReference type="Proteomes" id="UP000815677">
    <property type="component" value="Unassembled WGS sequence"/>
</dbReference>
<dbReference type="InterPro" id="IPR011050">
    <property type="entry name" value="Pectin_lyase_fold/virulence"/>
</dbReference>
<dbReference type="SUPFAM" id="SSF51126">
    <property type="entry name" value="Pectin lyase-like"/>
    <property type="match status" value="1"/>
</dbReference>
<comment type="subcellular location">
    <subcellularLocation>
        <location evidence="1">Secreted</location>
    </subcellularLocation>
</comment>
<evidence type="ECO:0000256" key="17">
    <source>
        <dbReference type="SAM" id="SignalP"/>
    </source>
</evidence>
<evidence type="ECO:0000256" key="4">
    <source>
        <dbReference type="ARBA" id="ARBA00022525"/>
    </source>
</evidence>
<feature type="compositionally biased region" description="Low complexity" evidence="16">
    <location>
        <begin position="58"/>
        <end position="100"/>
    </location>
</feature>
<dbReference type="EMBL" id="DF848354">
    <property type="protein sequence ID" value="GAT53522.1"/>
    <property type="molecule type" value="Genomic_DNA"/>
</dbReference>
<keyword evidence="4" id="KW-0964">Secreted</keyword>
<keyword evidence="5 17" id="KW-0732">Signal</keyword>
<organism evidence="19 20">
    <name type="scientific">Mycena chlorophos</name>
    <name type="common">Agaric fungus</name>
    <name type="synonym">Agaricus chlorophos</name>
    <dbReference type="NCBI Taxonomy" id="658473"/>
    <lineage>
        <taxon>Eukaryota</taxon>
        <taxon>Fungi</taxon>
        <taxon>Dikarya</taxon>
        <taxon>Basidiomycota</taxon>
        <taxon>Agaricomycotina</taxon>
        <taxon>Agaricomycetes</taxon>
        <taxon>Agaricomycetidae</taxon>
        <taxon>Agaricales</taxon>
        <taxon>Marasmiineae</taxon>
        <taxon>Mycenaceae</taxon>
        <taxon>Mycena</taxon>
    </lineage>
</organism>
<dbReference type="PROSITE" id="PS00562">
    <property type="entry name" value="CBM1_1"/>
    <property type="match status" value="1"/>
</dbReference>
<evidence type="ECO:0000256" key="15">
    <source>
        <dbReference type="RuleBase" id="RU361169"/>
    </source>
</evidence>
<evidence type="ECO:0000256" key="3">
    <source>
        <dbReference type="ARBA" id="ARBA00012736"/>
    </source>
</evidence>
<evidence type="ECO:0000256" key="5">
    <source>
        <dbReference type="ARBA" id="ARBA00022729"/>
    </source>
</evidence>
<evidence type="ECO:0000256" key="12">
    <source>
        <dbReference type="ARBA" id="ARBA00034074"/>
    </source>
</evidence>
<dbReference type="InterPro" id="IPR050434">
    <property type="entry name" value="Glycosyl_hydrlase_28"/>
</dbReference>
<dbReference type="PROSITE" id="PS00502">
    <property type="entry name" value="POLYGALACTURONASE"/>
    <property type="match status" value="1"/>
</dbReference>
<evidence type="ECO:0000256" key="10">
    <source>
        <dbReference type="ARBA" id="ARBA00023295"/>
    </source>
</evidence>
<accession>A0ABQ0LR24</accession>
<dbReference type="InterPro" id="IPR032675">
    <property type="entry name" value="LRR_dom_sf"/>
</dbReference>
<dbReference type="SUPFAM" id="SSF57180">
    <property type="entry name" value="Cellulose-binding domain"/>
    <property type="match status" value="1"/>
</dbReference>
<proteinExistence type="inferred from homology"/>
<dbReference type="Pfam" id="PF00295">
    <property type="entry name" value="Glyco_hydro_28"/>
    <property type="match status" value="1"/>
</dbReference>
<protein>
    <recommendedName>
        <fullName evidence="3">endo-polygalacturonase</fullName>
        <ecNumber evidence="3">3.2.1.15</ecNumber>
    </recommendedName>
</protein>
<dbReference type="Pfam" id="PF00734">
    <property type="entry name" value="CBM_1"/>
    <property type="match status" value="1"/>
</dbReference>
<name>A0ABQ0LR24_MYCCL</name>
<dbReference type="InterPro" id="IPR000254">
    <property type="entry name" value="CBD"/>
</dbReference>
<evidence type="ECO:0000256" key="2">
    <source>
        <dbReference type="ARBA" id="ARBA00008834"/>
    </source>
</evidence>
<evidence type="ECO:0000256" key="8">
    <source>
        <dbReference type="ARBA" id="ARBA00023157"/>
    </source>
</evidence>
<evidence type="ECO:0000256" key="16">
    <source>
        <dbReference type="SAM" id="MobiDB-lite"/>
    </source>
</evidence>
<keyword evidence="7 15" id="KW-0378">Hydrolase</keyword>
<evidence type="ECO:0000259" key="18">
    <source>
        <dbReference type="PROSITE" id="PS51164"/>
    </source>
</evidence>
<sequence length="1191" mass="128331">MAKLVACVFALAVAIPVILAQSPVYGQCGGIGWSGSTTCAAGSVCTYENDYYSQCVPTTSSTSSSKTSTTTSKTTSTTSTTKTTTTTSKTTTTSTSSPSGTACTVTAIAALASATAACTNIVISNLAVPSSTTLNLSKLKTGTTVTFTGTTTFAYTDWDDDLIEIGGEDITIIGAAGSIIDGNGQAWWDGQGSNGGVTKPDHFIVLKTTGTSLLQNLHIQNWPVHCFEITSASGTTITGLTLDNSAGNAPNSASDGDPAAHNTDGFDVSGSTNILITNSTVYNQDDCVAVTSGTNITISNMVCDGGHGLSIGSVGGKSDNNVTDVFFSNSIVRNSQNGARIKTNSDTTGTVTNVQYTNIQVSNISVYGIDVQQDYLNGGPTGDPTNGVILTDIIMTNITGTAAKGAQNYYILCGSGSCSDFTFNNIDITGGSADCGWTLIVVSPTPVELSQALFPDMASGCESLQPQQRRHERHDAVEAFNLSHSDFCRRCNFFRLLSALSAFLDAYSRQCGASLDPLPIFCRANLDQNFGLCATEAACRCLFGVAFAVYPVPGDMGANCALEADTLEFLGELPCKQTSPISGVSFCFHDVALSATCGVAGSVSGLLRRPSQSCTQGCRLGLIIANLTVYGRSWSTEGDDAGLFGRHDRIRPYQLVSHYAPSPLATTVGLQFTAFINRSGREPHKCINLPNICQPLKPPLRQYSLPTSRLGAMSTSATLLSPPPCSRPKSGLSSQRISRQAFAPIYTRFAFLNQKMLHELTRLRDPAVARRVRTLHIHPYFVKEIFEQQRPTRQQSSQSLRGKFKLGGLFRDNHKRCARTGLTFPMGPDELLRTLKEVLSGLPNVVQYDIAWNGLHTISTLPAPFLVAAFSPSILQLTLEISLEKAPELLAHTERLQGLEELDLFIRLDHLRSGAVYEQILVEHLAPAINRLHKTLQKLSLRLCEPMDVAPLFDSLRLFPFLESLSISIPLARPHLGHPSGLGNFLERHRNTLWSLTLRGSELSPDGLGAEDPLSEWINDALSYLSGPLKLGELELDLAVEAAALCLGRFARSVTSLTLTGRRLPYDDVDDLLNAVRRNVRGNQRLQRLRLGAVTLSPELIDLLAERLPSLQRLDLLVRDVVASEGDLPLREQFEAPCQQDDIQSFVTEMEQRRYPEWALHRLALSSRSLCPLQIPANTVFACIPSLIAVL</sequence>
<dbReference type="InterPro" id="IPR000743">
    <property type="entry name" value="Glyco_hydro_28"/>
</dbReference>
<gene>
    <name evidence="19" type="ORF">MCHLO_10468</name>
</gene>
<evidence type="ECO:0000256" key="11">
    <source>
        <dbReference type="ARBA" id="ARBA00023316"/>
    </source>
</evidence>
<feature type="active site" evidence="14">
    <location>
        <position position="307"/>
    </location>
</feature>
<evidence type="ECO:0000256" key="9">
    <source>
        <dbReference type="ARBA" id="ARBA00023180"/>
    </source>
</evidence>
<evidence type="ECO:0000256" key="7">
    <source>
        <dbReference type="ARBA" id="ARBA00022801"/>
    </source>
</evidence>
<reference evidence="19" key="1">
    <citation type="submission" date="2014-09" db="EMBL/GenBank/DDBJ databases">
        <title>Genome sequence of the luminous mushroom Mycena chlorophos for searching fungal bioluminescence genes.</title>
        <authorList>
            <person name="Tanaka Y."/>
            <person name="Kasuga D."/>
            <person name="Oba Y."/>
            <person name="Hase S."/>
            <person name="Sato K."/>
            <person name="Oba Y."/>
            <person name="Sakakibara Y."/>
        </authorList>
    </citation>
    <scope>NUCLEOTIDE SEQUENCE</scope>
</reference>
<keyword evidence="20" id="KW-1185">Reference proteome</keyword>
<evidence type="ECO:0000256" key="13">
    <source>
        <dbReference type="ARBA" id="ARBA00037707"/>
    </source>
</evidence>
<comment type="function">
    <text evidence="13">Involved in maceration and soft-rotting of plant tissue. Hydrolyzes the 1,4-alpha glycosidic bonds of de-esterified pectate in the smooth region of the plant cell wall.</text>
</comment>
<keyword evidence="9" id="KW-0325">Glycoprotein</keyword>
<dbReference type="InterPro" id="IPR035971">
    <property type="entry name" value="CBD_sf"/>
</dbReference>